<dbReference type="RefSeq" id="WP_034643135.1">
    <property type="nucleotide sequence ID" value="NZ_CBCSJC010000001.1"/>
</dbReference>
<keyword evidence="2" id="KW-1185">Reference proteome</keyword>
<accession>A0A073JTK2</accession>
<dbReference type="OrthoDB" id="2890960at2"/>
<protein>
    <submittedName>
        <fullName evidence="1">Cell division protein SepF</fullName>
    </submittedName>
</protein>
<sequence length="119" mass="13801">MAKQLNIFDVEPNILQFDVNKAKVKQGRGKVAYADVRVLVPRTAKCTDELPPSTKQDDRYDDFEEHAIAIWRFHRAWDEQFTWEAAEELCKAARDRKEAIPVRVYLGDFSPTNVVEYLG</sequence>
<name>A0A073JTK2_9BACI</name>
<keyword evidence="1" id="KW-0131">Cell cycle</keyword>
<proteinExistence type="predicted"/>
<dbReference type="EMBL" id="JOTN01000026">
    <property type="protein sequence ID" value="KEK17567.1"/>
    <property type="molecule type" value="Genomic_DNA"/>
</dbReference>
<dbReference type="GO" id="GO:0051301">
    <property type="term" value="P:cell division"/>
    <property type="evidence" value="ECO:0007669"/>
    <property type="project" value="UniProtKB-KW"/>
</dbReference>
<reference evidence="1 2" key="1">
    <citation type="submission" date="2014-06" db="EMBL/GenBank/DDBJ databases">
        <title>Draft genome sequence of Bacillus manliponensis JCM 15802 (MCCC 1A00708).</title>
        <authorList>
            <person name="Lai Q."/>
            <person name="Liu Y."/>
            <person name="Shao Z."/>
        </authorList>
    </citation>
    <scope>NUCLEOTIDE SEQUENCE [LARGE SCALE GENOMIC DNA]</scope>
    <source>
        <strain evidence="1 2">JCM 15802</strain>
    </source>
</reference>
<evidence type="ECO:0000313" key="2">
    <source>
        <dbReference type="Proteomes" id="UP000027822"/>
    </source>
</evidence>
<dbReference type="STRING" id="574376.BAMA_12455"/>
<organism evidence="1 2">
    <name type="scientific">Bacillus manliponensis</name>
    <dbReference type="NCBI Taxonomy" id="574376"/>
    <lineage>
        <taxon>Bacteria</taxon>
        <taxon>Bacillati</taxon>
        <taxon>Bacillota</taxon>
        <taxon>Bacilli</taxon>
        <taxon>Bacillales</taxon>
        <taxon>Bacillaceae</taxon>
        <taxon>Bacillus</taxon>
        <taxon>Bacillus cereus group</taxon>
    </lineage>
</organism>
<keyword evidence="1" id="KW-0132">Cell division</keyword>
<comment type="caution">
    <text evidence="1">The sequence shown here is derived from an EMBL/GenBank/DDBJ whole genome shotgun (WGS) entry which is preliminary data.</text>
</comment>
<evidence type="ECO:0000313" key="1">
    <source>
        <dbReference type="EMBL" id="KEK17567.1"/>
    </source>
</evidence>
<gene>
    <name evidence="1" type="ORF">BAMA_12455</name>
</gene>
<dbReference type="AlphaFoldDB" id="A0A073JTK2"/>
<dbReference type="Proteomes" id="UP000027822">
    <property type="component" value="Unassembled WGS sequence"/>
</dbReference>